<gene>
    <name evidence="2" type="ORF">THAOC_35644</name>
</gene>
<dbReference type="Proteomes" id="UP000266841">
    <property type="component" value="Unassembled WGS sequence"/>
</dbReference>
<evidence type="ECO:0000256" key="1">
    <source>
        <dbReference type="SAM" id="MobiDB-lite"/>
    </source>
</evidence>
<feature type="region of interest" description="Disordered" evidence="1">
    <location>
        <begin position="22"/>
        <end position="48"/>
    </location>
</feature>
<sequence>MCARPEFHALFESATAVARNPTDFTLSSSDHRGRESTLPRGPAIDDEDRGLYRQIQPPPLTAGRSLLFLESFRSASSTGIYARRPFGSRNIPTSKSVSSAAHRDMTRREMALFYDFVRLNMIVESSRDVAASPRPYFDSEPTKHGLFASGMLLMLFDFALQLWEYCCMLCLTAFSLSLRHPDPAQHAKKTMTPSVRNGKDRRPICPDARLRLRMARVRLSHRHHGIVVESQSAALGTALTTPHDDFWLRTTSSRLHKPRACRPSDGRWPILAGGAPWRYLAEECIPKQNRPPILILASVKAVVPGITDKLGLEVEQRSTSRKYAANGTPPITRSDITALGNRRFSNIDLRPAESQVNRKCVEYDVGALNDDQSPNIHRSMAVASHEVLTGPNGPRRVGWPREETPVEGWSMAASRTSPGGGRAAATSAVMDEVRGAGVGRIRTARPTGAASAGRGPGRMATPRRWTVRARPPRGAAAVRTLREVATRCWAYRPEVV</sequence>
<dbReference type="AlphaFoldDB" id="K0R9Y2"/>
<reference evidence="2 3" key="1">
    <citation type="journal article" date="2012" name="Genome Biol.">
        <title>Genome and low-iron response of an oceanic diatom adapted to chronic iron limitation.</title>
        <authorList>
            <person name="Lommer M."/>
            <person name="Specht M."/>
            <person name="Roy A.S."/>
            <person name="Kraemer L."/>
            <person name="Andreson R."/>
            <person name="Gutowska M.A."/>
            <person name="Wolf J."/>
            <person name="Bergner S.V."/>
            <person name="Schilhabel M.B."/>
            <person name="Klostermeier U.C."/>
            <person name="Beiko R.G."/>
            <person name="Rosenstiel P."/>
            <person name="Hippler M."/>
            <person name="Laroche J."/>
        </authorList>
    </citation>
    <scope>NUCLEOTIDE SEQUENCE [LARGE SCALE GENOMIC DNA]</scope>
    <source>
        <strain evidence="2 3">CCMP1005</strain>
    </source>
</reference>
<evidence type="ECO:0000313" key="2">
    <source>
        <dbReference type="EMBL" id="EJK45726.1"/>
    </source>
</evidence>
<name>K0R9Y2_THAOC</name>
<protein>
    <submittedName>
        <fullName evidence="2">Uncharacterized protein</fullName>
    </submittedName>
</protein>
<keyword evidence="3" id="KW-1185">Reference proteome</keyword>
<accession>K0R9Y2</accession>
<comment type="caution">
    <text evidence="2">The sequence shown here is derived from an EMBL/GenBank/DDBJ whole genome shotgun (WGS) entry which is preliminary data.</text>
</comment>
<dbReference type="EMBL" id="AGNL01048294">
    <property type="protein sequence ID" value="EJK45726.1"/>
    <property type="molecule type" value="Genomic_DNA"/>
</dbReference>
<organism evidence="2 3">
    <name type="scientific">Thalassiosira oceanica</name>
    <name type="common">Marine diatom</name>
    <dbReference type="NCBI Taxonomy" id="159749"/>
    <lineage>
        <taxon>Eukaryota</taxon>
        <taxon>Sar</taxon>
        <taxon>Stramenopiles</taxon>
        <taxon>Ochrophyta</taxon>
        <taxon>Bacillariophyta</taxon>
        <taxon>Coscinodiscophyceae</taxon>
        <taxon>Thalassiosirophycidae</taxon>
        <taxon>Thalassiosirales</taxon>
        <taxon>Thalassiosiraceae</taxon>
        <taxon>Thalassiosira</taxon>
    </lineage>
</organism>
<proteinExistence type="predicted"/>
<evidence type="ECO:0000313" key="3">
    <source>
        <dbReference type="Proteomes" id="UP000266841"/>
    </source>
</evidence>